<proteinExistence type="predicted"/>
<evidence type="ECO:0000256" key="1">
    <source>
        <dbReference type="SAM" id="Phobius"/>
    </source>
</evidence>
<keyword evidence="1" id="KW-0472">Membrane</keyword>
<accession>A0A2I1HSC1</accession>
<evidence type="ECO:0000313" key="2">
    <source>
        <dbReference type="EMBL" id="PKY61752.1"/>
    </source>
</evidence>
<evidence type="ECO:0000313" key="3">
    <source>
        <dbReference type="Proteomes" id="UP000234323"/>
    </source>
</evidence>
<name>A0A2I1HSC1_9GLOM</name>
<gene>
    <name evidence="2" type="ORF">RhiirA4_487165</name>
</gene>
<keyword evidence="1" id="KW-0812">Transmembrane</keyword>
<dbReference type="Proteomes" id="UP000234323">
    <property type="component" value="Unassembled WGS sequence"/>
</dbReference>
<keyword evidence="1" id="KW-1133">Transmembrane helix</keyword>
<comment type="caution">
    <text evidence="2">The sequence shown here is derived from an EMBL/GenBank/DDBJ whole genome shotgun (WGS) entry which is preliminary data.</text>
</comment>
<keyword evidence="3" id="KW-1185">Reference proteome</keyword>
<organism evidence="2 3">
    <name type="scientific">Rhizophagus irregularis</name>
    <dbReference type="NCBI Taxonomy" id="588596"/>
    <lineage>
        <taxon>Eukaryota</taxon>
        <taxon>Fungi</taxon>
        <taxon>Fungi incertae sedis</taxon>
        <taxon>Mucoromycota</taxon>
        <taxon>Glomeromycotina</taxon>
        <taxon>Glomeromycetes</taxon>
        <taxon>Glomerales</taxon>
        <taxon>Glomeraceae</taxon>
        <taxon>Rhizophagus</taxon>
    </lineage>
</organism>
<feature type="transmembrane region" description="Helical" evidence="1">
    <location>
        <begin position="78"/>
        <end position="98"/>
    </location>
</feature>
<dbReference type="AlphaFoldDB" id="A0A2I1HSC1"/>
<reference evidence="2 3" key="1">
    <citation type="submission" date="2015-10" db="EMBL/GenBank/DDBJ databases">
        <title>Genome analyses suggest a sexual origin of heterokaryosis in a supposedly ancient asexual fungus.</title>
        <authorList>
            <person name="Ropars J."/>
            <person name="Sedzielewska K."/>
            <person name="Noel J."/>
            <person name="Charron P."/>
            <person name="Farinelli L."/>
            <person name="Marton T."/>
            <person name="Kruger M."/>
            <person name="Pelin A."/>
            <person name="Brachmann A."/>
            <person name="Corradi N."/>
        </authorList>
    </citation>
    <scope>NUCLEOTIDE SEQUENCE [LARGE SCALE GENOMIC DNA]</scope>
    <source>
        <strain evidence="2 3">A4</strain>
    </source>
</reference>
<protein>
    <submittedName>
        <fullName evidence="2">Uncharacterized protein</fullName>
    </submittedName>
</protein>
<dbReference type="EMBL" id="LLXI01005818">
    <property type="protein sequence ID" value="PKY61752.1"/>
    <property type="molecule type" value="Genomic_DNA"/>
</dbReference>
<sequence>MSEEVYLSENCCYISNNYLEVQEKNLKQKFEEEITQLDSSSITPSSQQKKSMLYQTKIHALENFIEVQYQIINRQDRLIDCFCFIFLLTFGIVTSFGLP</sequence>